<dbReference type="EMBL" id="ML208428">
    <property type="protein sequence ID" value="TFK65719.1"/>
    <property type="molecule type" value="Genomic_DNA"/>
</dbReference>
<accession>A0ACD3AKG8</accession>
<reference evidence="1 2" key="1">
    <citation type="journal article" date="2019" name="Nat. Ecol. Evol.">
        <title>Megaphylogeny resolves global patterns of mushroom evolution.</title>
        <authorList>
            <person name="Varga T."/>
            <person name="Krizsan K."/>
            <person name="Foldi C."/>
            <person name="Dima B."/>
            <person name="Sanchez-Garcia M."/>
            <person name="Sanchez-Ramirez S."/>
            <person name="Szollosi G.J."/>
            <person name="Szarkandi J.G."/>
            <person name="Papp V."/>
            <person name="Albert L."/>
            <person name="Andreopoulos W."/>
            <person name="Angelini C."/>
            <person name="Antonin V."/>
            <person name="Barry K.W."/>
            <person name="Bougher N.L."/>
            <person name="Buchanan P."/>
            <person name="Buyck B."/>
            <person name="Bense V."/>
            <person name="Catcheside P."/>
            <person name="Chovatia M."/>
            <person name="Cooper J."/>
            <person name="Damon W."/>
            <person name="Desjardin D."/>
            <person name="Finy P."/>
            <person name="Geml J."/>
            <person name="Haridas S."/>
            <person name="Hughes K."/>
            <person name="Justo A."/>
            <person name="Karasinski D."/>
            <person name="Kautmanova I."/>
            <person name="Kiss B."/>
            <person name="Kocsube S."/>
            <person name="Kotiranta H."/>
            <person name="LaButti K.M."/>
            <person name="Lechner B.E."/>
            <person name="Liimatainen K."/>
            <person name="Lipzen A."/>
            <person name="Lukacs Z."/>
            <person name="Mihaltcheva S."/>
            <person name="Morgado L.N."/>
            <person name="Niskanen T."/>
            <person name="Noordeloos M.E."/>
            <person name="Ohm R.A."/>
            <person name="Ortiz-Santana B."/>
            <person name="Ovrebo C."/>
            <person name="Racz N."/>
            <person name="Riley R."/>
            <person name="Savchenko A."/>
            <person name="Shiryaev A."/>
            <person name="Soop K."/>
            <person name="Spirin V."/>
            <person name="Szebenyi C."/>
            <person name="Tomsovsky M."/>
            <person name="Tulloss R.E."/>
            <person name="Uehling J."/>
            <person name="Grigoriev I.V."/>
            <person name="Vagvolgyi C."/>
            <person name="Papp T."/>
            <person name="Martin F.M."/>
            <person name="Miettinen O."/>
            <person name="Hibbett D.S."/>
            <person name="Nagy L.G."/>
        </authorList>
    </citation>
    <scope>NUCLEOTIDE SEQUENCE [LARGE SCALE GENOMIC DNA]</scope>
    <source>
        <strain evidence="1 2">NL-1719</strain>
    </source>
</reference>
<evidence type="ECO:0000313" key="2">
    <source>
        <dbReference type="Proteomes" id="UP000308600"/>
    </source>
</evidence>
<keyword evidence="2" id="KW-1185">Reference proteome</keyword>
<organism evidence="1 2">
    <name type="scientific">Pluteus cervinus</name>
    <dbReference type="NCBI Taxonomy" id="181527"/>
    <lineage>
        <taxon>Eukaryota</taxon>
        <taxon>Fungi</taxon>
        <taxon>Dikarya</taxon>
        <taxon>Basidiomycota</taxon>
        <taxon>Agaricomycotina</taxon>
        <taxon>Agaricomycetes</taxon>
        <taxon>Agaricomycetidae</taxon>
        <taxon>Agaricales</taxon>
        <taxon>Pluteineae</taxon>
        <taxon>Pluteaceae</taxon>
        <taxon>Pluteus</taxon>
    </lineage>
</organism>
<gene>
    <name evidence="1" type="ORF">BDN72DRAFT_845245</name>
</gene>
<sequence length="150" mass="13912">MKLCTAFISLVVAISTTNALVMTPRVVGSDLYVNRRQFDKAFPRPGGDHPGGGFGGGQNIHPTPIATPTPTPIGGNAGSGGNGGPGGNGGQGGSIIGGQGGFNPPPGGNAGSGGNGGPGGNGGGGGSVTTGQGGGQHSGGGRPGGGPIVY</sequence>
<protein>
    <submittedName>
        <fullName evidence="1">Uncharacterized protein</fullName>
    </submittedName>
</protein>
<name>A0ACD3AKG8_9AGAR</name>
<evidence type="ECO:0000313" key="1">
    <source>
        <dbReference type="EMBL" id="TFK65719.1"/>
    </source>
</evidence>
<proteinExistence type="predicted"/>
<dbReference type="Proteomes" id="UP000308600">
    <property type="component" value="Unassembled WGS sequence"/>
</dbReference>